<reference evidence="2 3" key="1">
    <citation type="submission" date="2024-06" db="EMBL/GenBank/DDBJ databases">
        <title>Chitinophaga defluvii sp. nov., isolated from municipal sewage.</title>
        <authorList>
            <person name="Zhang L."/>
        </authorList>
    </citation>
    <scope>NUCLEOTIDE SEQUENCE [LARGE SCALE GENOMIC DNA]</scope>
    <source>
        <strain evidence="2 3">H8</strain>
    </source>
</reference>
<organism evidence="2 3">
    <name type="scientific">Chitinophaga defluvii</name>
    <dbReference type="NCBI Taxonomy" id="3163343"/>
    <lineage>
        <taxon>Bacteria</taxon>
        <taxon>Pseudomonadati</taxon>
        <taxon>Bacteroidota</taxon>
        <taxon>Chitinophagia</taxon>
        <taxon>Chitinophagales</taxon>
        <taxon>Chitinophagaceae</taxon>
        <taxon>Chitinophaga</taxon>
    </lineage>
</organism>
<gene>
    <name evidence="2" type="ORF">ABR189_22405</name>
</gene>
<evidence type="ECO:0000313" key="3">
    <source>
        <dbReference type="Proteomes" id="UP001549749"/>
    </source>
</evidence>
<evidence type="ECO:0000256" key="1">
    <source>
        <dbReference type="SAM" id="SignalP"/>
    </source>
</evidence>
<keyword evidence="3" id="KW-1185">Reference proteome</keyword>
<name>A0ABV2TCZ8_9BACT</name>
<evidence type="ECO:0008006" key="4">
    <source>
        <dbReference type="Google" id="ProtNLM"/>
    </source>
</evidence>
<accession>A0ABV2TCZ8</accession>
<protein>
    <recommendedName>
        <fullName evidence="4">MORN repeat protein</fullName>
    </recommendedName>
</protein>
<dbReference type="Proteomes" id="UP001549749">
    <property type="component" value="Unassembled WGS sequence"/>
</dbReference>
<keyword evidence="1" id="KW-0732">Signal</keyword>
<feature type="signal peptide" evidence="1">
    <location>
        <begin position="1"/>
        <end position="21"/>
    </location>
</feature>
<dbReference type="InterPro" id="IPR011652">
    <property type="entry name" value="MORN_2"/>
</dbReference>
<sequence>MFSKKGVFTYCLILTAGSIYAQHQTDTTWYDSGKIRSIRHIGYFNGCQMSVDTDTLFYESGKIQQTVQYDNRKSRTENGCHATWTTIHSSFFYPNGKLKSVCYYKSCYDCTKCACGTWTGYNEKGKVVSVKKFGDCYDQLPCN</sequence>
<proteinExistence type="predicted"/>
<evidence type="ECO:0000313" key="2">
    <source>
        <dbReference type="EMBL" id="MET7000160.1"/>
    </source>
</evidence>
<feature type="chain" id="PRO_5045571387" description="MORN repeat protein" evidence="1">
    <location>
        <begin position="22"/>
        <end position="143"/>
    </location>
</feature>
<dbReference type="Gene3D" id="3.90.930.1">
    <property type="match status" value="1"/>
</dbReference>
<dbReference type="RefSeq" id="WP_354662720.1">
    <property type="nucleotide sequence ID" value="NZ_JBEXAC010000002.1"/>
</dbReference>
<dbReference type="Pfam" id="PF07661">
    <property type="entry name" value="MORN_2"/>
    <property type="match status" value="2"/>
</dbReference>
<dbReference type="EMBL" id="JBEXAC010000002">
    <property type="protein sequence ID" value="MET7000160.1"/>
    <property type="molecule type" value="Genomic_DNA"/>
</dbReference>
<comment type="caution">
    <text evidence="2">The sequence shown here is derived from an EMBL/GenBank/DDBJ whole genome shotgun (WGS) entry which is preliminary data.</text>
</comment>